<organism evidence="1 2">
    <name type="scientific">Bos mutus grunniens</name>
    <name type="common">Wild yak</name>
    <name type="synonym">Bos grunniens</name>
    <dbReference type="NCBI Taxonomy" id="30521"/>
    <lineage>
        <taxon>Eukaryota</taxon>
        <taxon>Metazoa</taxon>
        <taxon>Chordata</taxon>
        <taxon>Craniata</taxon>
        <taxon>Vertebrata</taxon>
        <taxon>Euteleostomi</taxon>
        <taxon>Mammalia</taxon>
        <taxon>Eutheria</taxon>
        <taxon>Laurasiatheria</taxon>
        <taxon>Artiodactyla</taxon>
        <taxon>Ruminantia</taxon>
        <taxon>Pecora</taxon>
        <taxon>Bovidae</taxon>
        <taxon>Bovinae</taxon>
        <taxon>Bos</taxon>
    </lineage>
</organism>
<dbReference type="Proteomes" id="UP000694520">
    <property type="component" value="Chromosome 13"/>
</dbReference>
<dbReference type="Ensembl" id="ENSBGRT00000019773.1">
    <property type="protein sequence ID" value="ENSBGRP00000017103.1"/>
    <property type="gene ID" value="ENSBGRG00000010833.1"/>
</dbReference>
<name>A0A8B9X6E0_BOSMU</name>
<keyword evidence="2" id="KW-1185">Reference proteome</keyword>
<protein>
    <submittedName>
        <fullName evidence="1">Uncharacterized protein</fullName>
    </submittedName>
</protein>
<reference evidence="1" key="3">
    <citation type="submission" date="2025-09" db="UniProtKB">
        <authorList>
            <consortium name="Ensembl"/>
        </authorList>
    </citation>
    <scope>IDENTIFICATION</scope>
</reference>
<accession>A0A8B9X6E0</accession>
<reference evidence="1" key="1">
    <citation type="submission" date="2019-05" db="EMBL/GenBank/DDBJ databases">
        <authorList>
            <person name="Zhang S."/>
            <person name="Liu J."/>
        </authorList>
    </citation>
    <scope>NUCLEOTIDE SEQUENCE [LARGE SCALE GENOMIC DNA]</scope>
</reference>
<evidence type="ECO:0000313" key="2">
    <source>
        <dbReference type="Proteomes" id="UP000694520"/>
    </source>
</evidence>
<dbReference type="GeneTree" id="ENSGT01150000287023"/>
<sequence>MIFCCSDAQSCPTLCDLMNCSTPGFPVLHHLPEFAKLMSSESVMPSKHLILCHPLLLLPSIFPSIRVFSNESALHIRWPKYWSFSFSISPSNEHPGLSSFRMDWLDLLAVQGTPKCLLQHHSSKASLLQCSAFFILQLLHPYMTTGKTIALTRRTFIGRVISLLFTMLSRLVITFLPRSKPLLISWLQPPSSVILELPKTKSVNVPTVSPIYLPCHSLQFNSVAQSCSTFCDPTNRSMPGLPIHHQLLEFTQTHVHRVSDAIQPSHPLSSLLLLPPILPASIFSNESTLRMRWPKYWSFSFSIIPSKEIPGLISFRMDWLDLLAFQGLSRVFSNTTVQKHQFFGAQPSSQSNSDIHT</sequence>
<reference evidence="1" key="2">
    <citation type="submission" date="2025-08" db="UniProtKB">
        <authorList>
            <consortium name="Ensembl"/>
        </authorList>
    </citation>
    <scope>IDENTIFICATION</scope>
</reference>
<evidence type="ECO:0000313" key="1">
    <source>
        <dbReference type="Ensembl" id="ENSBGRP00000017103.1"/>
    </source>
</evidence>
<proteinExistence type="predicted"/>
<dbReference type="AlphaFoldDB" id="A0A8B9X6E0"/>